<evidence type="ECO:0008006" key="7">
    <source>
        <dbReference type="Google" id="ProtNLM"/>
    </source>
</evidence>
<gene>
    <name evidence="5" type="ORF">GOP47_0021278</name>
</gene>
<feature type="repeat" description="PPR" evidence="3">
    <location>
        <begin position="324"/>
        <end position="358"/>
    </location>
</feature>
<keyword evidence="2" id="KW-0677">Repeat</keyword>
<evidence type="ECO:0000256" key="2">
    <source>
        <dbReference type="ARBA" id="ARBA00022737"/>
    </source>
</evidence>
<organism evidence="5 6">
    <name type="scientific">Adiantum capillus-veneris</name>
    <name type="common">Maidenhair fern</name>
    <dbReference type="NCBI Taxonomy" id="13818"/>
    <lineage>
        <taxon>Eukaryota</taxon>
        <taxon>Viridiplantae</taxon>
        <taxon>Streptophyta</taxon>
        <taxon>Embryophyta</taxon>
        <taxon>Tracheophyta</taxon>
        <taxon>Polypodiopsida</taxon>
        <taxon>Polypodiidae</taxon>
        <taxon>Polypodiales</taxon>
        <taxon>Pteridineae</taxon>
        <taxon>Pteridaceae</taxon>
        <taxon>Vittarioideae</taxon>
        <taxon>Adiantum</taxon>
    </lineage>
</organism>
<dbReference type="InterPro" id="IPR050667">
    <property type="entry name" value="PPR-containing_protein"/>
</dbReference>
<evidence type="ECO:0000313" key="5">
    <source>
        <dbReference type="EMBL" id="KAI5064608.1"/>
    </source>
</evidence>
<accession>A0A9D4UBS3</accession>
<evidence type="ECO:0000256" key="4">
    <source>
        <dbReference type="SAM" id="MobiDB-lite"/>
    </source>
</evidence>
<dbReference type="PANTHER" id="PTHR47939">
    <property type="entry name" value="MEMBRANE-ASSOCIATED SALT-INDUCIBLE PROTEIN-LIKE"/>
    <property type="match status" value="1"/>
</dbReference>
<reference evidence="5" key="1">
    <citation type="submission" date="2021-01" db="EMBL/GenBank/DDBJ databases">
        <title>Adiantum capillus-veneris genome.</title>
        <authorList>
            <person name="Fang Y."/>
            <person name="Liao Q."/>
        </authorList>
    </citation>
    <scope>NUCLEOTIDE SEQUENCE</scope>
    <source>
        <strain evidence="5">H3</strain>
        <tissue evidence="5">Leaf</tissue>
    </source>
</reference>
<protein>
    <recommendedName>
        <fullName evidence="7">Pentatricopeptide repeat-containing protein</fullName>
    </recommendedName>
</protein>
<dbReference type="NCBIfam" id="TIGR00756">
    <property type="entry name" value="PPR"/>
    <property type="match status" value="5"/>
</dbReference>
<comment type="caution">
    <text evidence="5">The sequence shown here is derived from an EMBL/GenBank/DDBJ whole genome shotgun (WGS) entry which is preliminary data.</text>
</comment>
<dbReference type="PANTHER" id="PTHR47939:SF13">
    <property type="entry name" value="OS03G0201400 PROTEIN"/>
    <property type="match status" value="1"/>
</dbReference>
<keyword evidence="6" id="KW-1185">Reference proteome</keyword>
<dbReference type="AlphaFoldDB" id="A0A9D4UBS3"/>
<evidence type="ECO:0000313" key="6">
    <source>
        <dbReference type="Proteomes" id="UP000886520"/>
    </source>
</evidence>
<evidence type="ECO:0000256" key="1">
    <source>
        <dbReference type="ARBA" id="ARBA00007626"/>
    </source>
</evidence>
<proteinExistence type="inferred from homology"/>
<dbReference type="InterPro" id="IPR002885">
    <property type="entry name" value="PPR_rpt"/>
</dbReference>
<sequence length="500" mass="56023">MATFPSVLRRLSIMEKHFDLVSLSVKASLRSMCVHAPLRDVINADICQDQNETSRERDGSPASDESDLGVVSSLGNTTNTECNLVEEKEASPWIRNPSDRMDGQDPTDSVALVGEEKASPSNHESENKVPGSISYHTDVLGEGRLNLSNPAACFKWIQGLCNVGQVDEAYNVLNAMMENKVPLKPHLFNVVIVAYGKVRRFHEALEVCDAMRRFGFRPHQTSYHTLMSSYFKCSKVVEALDIFDKMQQDLWLPNEVTWSIVAYGLHKTGYAEQVKALFQARCEESSTVSTSVCNSMLENFYRCKDFDAAENFGKRIFTGLCQPNVYTYATIIRGRCAQGKLDEARKLLREMEGSGFKPNLACYKSLVSGLCKKERTQEAFELFKDMLDRHIDIEGAFFAVLLKQLAGKGMVDEGMRVCEFLLDKGISVEEATIVSILEGLSNADRLNEAKPFLERIQKKGILSRSRFMQQALRALERREALHKGGDPFKARDTASNCKGS</sequence>
<feature type="compositionally biased region" description="Polar residues" evidence="4">
    <location>
        <begin position="73"/>
        <end position="82"/>
    </location>
</feature>
<name>A0A9D4UBS3_ADICA</name>
<dbReference type="PROSITE" id="PS51375">
    <property type="entry name" value="PPR"/>
    <property type="match status" value="5"/>
</dbReference>
<dbReference type="OrthoDB" id="185373at2759"/>
<dbReference type="Proteomes" id="UP000886520">
    <property type="component" value="Chromosome 20"/>
</dbReference>
<feature type="repeat" description="PPR" evidence="3">
    <location>
        <begin position="184"/>
        <end position="218"/>
    </location>
</feature>
<dbReference type="Pfam" id="PF13041">
    <property type="entry name" value="PPR_2"/>
    <property type="match status" value="2"/>
</dbReference>
<feature type="repeat" description="PPR" evidence="3">
    <location>
        <begin position="149"/>
        <end position="183"/>
    </location>
</feature>
<feature type="repeat" description="PPR" evidence="3">
    <location>
        <begin position="359"/>
        <end position="393"/>
    </location>
</feature>
<feature type="region of interest" description="Disordered" evidence="4">
    <location>
        <begin position="50"/>
        <end position="108"/>
    </location>
</feature>
<dbReference type="InterPro" id="IPR011990">
    <property type="entry name" value="TPR-like_helical_dom_sf"/>
</dbReference>
<dbReference type="Gene3D" id="1.25.40.10">
    <property type="entry name" value="Tetratricopeptide repeat domain"/>
    <property type="match status" value="2"/>
</dbReference>
<dbReference type="Pfam" id="PF01535">
    <property type="entry name" value="PPR"/>
    <property type="match status" value="2"/>
</dbReference>
<feature type="repeat" description="PPR" evidence="3">
    <location>
        <begin position="219"/>
        <end position="253"/>
    </location>
</feature>
<evidence type="ECO:0000256" key="3">
    <source>
        <dbReference type="PROSITE-ProRule" id="PRU00708"/>
    </source>
</evidence>
<comment type="similarity">
    <text evidence="1">Belongs to the PPR family. P subfamily.</text>
</comment>
<dbReference type="EMBL" id="JABFUD020000020">
    <property type="protein sequence ID" value="KAI5064608.1"/>
    <property type="molecule type" value="Genomic_DNA"/>
</dbReference>